<accession>A0A3B1D336</accession>
<gene>
    <name evidence="3" type="ORF">MNBD_NITROSPIRAE01-693</name>
</gene>
<organism evidence="3">
    <name type="scientific">hydrothermal vent metagenome</name>
    <dbReference type="NCBI Taxonomy" id="652676"/>
    <lineage>
        <taxon>unclassified sequences</taxon>
        <taxon>metagenomes</taxon>
        <taxon>ecological metagenomes</taxon>
    </lineage>
</organism>
<dbReference type="Gene3D" id="3.30.750.140">
    <property type="match status" value="1"/>
</dbReference>
<dbReference type="InterPro" id="IPR038610">
    <property type="entry name" value="FliK-like_C_sf"/>
</dbReference>
<feature type="region of interest" description="Disordered" evidence="1">
    <location>
        <begin position="49"/>
        <end position="188"/>
    </location>
</feature>
<feature type="region of interest" description="Disordered" evidence="1">
    <location>
        <begin position="451"/>
        <end position="474"/>
    </location>
</feature>
<feature type="domain" description="Flagellar hook-length control protein-like C-terminal" evidence="2">
    <location>
        <begin position="352"/>
        <end position="428"/>
    </location>
</feature>
<evidence type="ECO:0000259" key="2">
    <source>
        <dbReference type="Pfam" id="PF02120"/>
    </source>
</evidence>
<reference evidence="3" key="1">
    <citation type="submission" date="2018-06" db="EMBL/GenBank/DDBJ databases">
        <authorList>
            <person name="Zhirakovskaya E."/>
        </authorList>
    </citation>
    <scope>NUCLEOTIDE SEQUENCE</scope>
</reference>
<dbReference type="InterPro" id="IPR021136">
    <property type="entry name" value="Flagellar_hook_control-like_C"/>
</dbReference>
<name>A0A3B1D336_9ZZZZ</name>
<dbReference type="EMBL" id="UOGF01000060">
    <property type="protein sequence ID" value="VAX30418.1"/>
    <property type="molecule type" value="Genomic_DNA"/>
</dbReference>
<protein>
    <recommendedName>
        <fullName evidence="2">Flagellar hook-length control protein-like C-terminal domain-containing protein</fullName>
    </recommendedName>
</protein>
<feature type="compositionally biased region" description="Basic and acidic residues" evidence="1">
    <location>
        <begin position="112"/>
        <end position="122"/>
    </location>
</feature>
<feature type="compositionally biased region" description="Basic and acidic residues" evidence="1">
    <location>
        <begin position="58"/>
        <end position="84"/>
    </location>
</feature>
<dbReference type="AlphaFoldDB" id="A0A3B1D336"/>
<evidence type="ECO:0000256" key="1">
    <source>
        <dbReference type="SAM" id="MobiDB-lite"/>
    </source>
</evidence>
<dbReference type="CDD" id="cd17470">
    <property type="entry name" value="T3SS_Flik_C"/>
    <property type="match status" value="1"/>
</dbReference>
<proteinExistence type="predicted"/>
<dbReference type="Pfam" id="PF02120">
    <property type="entry name" value="Flg_hook"/>
    <property type="match status" value="1"/>
</dbReference>
<evidence type="ECO:0000313" key="3">
    <source>
        <dbReference type="EMBL" id="VAX30418.1"/>
    </source>
</evidence>
<sequence length="474" mass="51328">MHHLRVSDKTNLEGLSAFLNVNKLVSAQGKTEGFSEVFKGIEAVFKTPASEPLSRASTDVKDNRTRKLEELEKEKSVRSLERQDMAAAQSTTEAENRMDESSEAEASSFREGTGEEVVKSTKENQQADSAQPTKSSTTDLSDKKQDAATLGPNAKTSFSEGEAETDLAPLKDSLDVSKPSPDNSEVSEDLFSLEKAKMKLVKENEAAMGKGTEDTTAVLKTVLAEKRLEKQAEMAAHPSTQQSSEKQGLPVDLKPAVTPGNSTSIIENLQGFALSKSMGIEGGAAGGKAHGGMGQGGTFLGNTAFQLSNLPSNEGSSAMQKTATDFRALMNAGRVIPDEGAVLRQVAQQLRAWRSGQDEPIRFLLEPKNLGRIQIDVSLKEGGLIAHMVTSDPMVKELLERNQHFLQEALKEQGLEMEQFSVDLGDRKGFARDAENTQDFMKSDVFLEEADARDSIQPPQSELQSEDGGLSLYV</sequence>
<feature type="compositionally biased region" description="Polar residues" evidence="1">
    <location>
        <begin position="123"/>
        <end position="139"/>
    </location>
</feature>